<accession>Q8L674</accession>
<organism evidence="2 3">
    <name type="scientific">Oryza sativa subsp. japonica</name>
    <name type="common">Rice</name>
    <dbReference type="NCBI Taxonomy" id="39947"/>
    <lineage>
        <taxon>Eukaryota</taxon>
        <taxon>Viridiplantae</taxon>
        <taxon>Streptophyta</taxon>
        <taxon>Embryophyta</taxon>
        <taxon>Tracheophyta</taxon>
        <taxon>Spermatophyta</taxon>
        <taxon>Magnoliopsida</taxon>
        <taxon>Liliopsida</taxon>
        <taxon>Poales</taxon>
        <taxon>Poaceae</taxon>
        <taxon>BOP clade</taxon>
        <taxon>Oryzoideae</taxon>
        <taxon>Oryzeae</taxon>
        <taxon>Oryzinae</taxon>
        <taxon>Oryza</taxon>
        <taxon>Oryza sativa</taxon>
    </lineage>
</organism>
<sequence length="168" mass="17468">MGGRCVGAAVKCGEGAAGGAEEGVGDSGWRCALPDLAARPSLAAPRQAFGRRRRQRRTRWVAMRDMKAAAGSNVSAGTALSVVALAAAADWIHIADCRPVDRFPLPSRPSLPPASRAPRHPHEVRKAVVSEALPLECPPLSLPRPSPPSVVRPSAPQSAARPSTPPGN</sequence>
<feature type="region of interest" description="Disordered" evidence="1">
    <location>
        <begin position="103"/>
        <end position="168"/>
    </location>
</feature>
<evidence type="ECO:0000313" key="2">
    <source>
        <dbReference type="EMBL" id="AAM22733.1"/>
    </source>
</evidence>
<evidence type="ECO:0000256" key="1">
    <source>
        <dbReference type="SAM" id="MobiDB-lite"/>
    </source>
</evidence>
<evidence type="ECO:0000313" key="3">
    <source>
        <dbReference type="Proteomes" id="UP000000763"/>
    </source>
</evidence>
<gene>
    <name evidence="2" type="primary">OSJNBa0011L09.29</name>
</gene>
<name>Q8L674_ORYSJ</name>
<feature type="compositionally biased region" description="Low complexity" evidence="1">
    <location>
        <begin position="151"/>
        <end position="160"/>
    </location>
</feature>
<proteinExistence type="predicted"/>
<protein>
    <submittedName>
        <fullName evidence="2">Uncharacterized protein</fullName>
    </submittedName>
</protein>
<feature type="compositionally biased region" description="Pro residues" evidence="1">
    <location>
        <begin position="136"/>
        <end position="150"/>
    </location>
</feature>
<reference evidence="3" key="2">
    <citation type="journal article" date="2008" name="Nucleic Acids Res.">
        <title>The rice annotation project database (RAP-DB): 2008 update.</title>
        <authorList>
            <consortium name="The rice annotation project (RAP)"/>
        </authorList>
    </citation>
    <scope>GENOME REANNOTATION</scope>
    <source>
        <strain evidence="3">cv. Nipponbare</strain>
    </source>
</reference>
<dbReference type="EMBL" id="AC092388">
    <property type="protein sequence ID" value="AAM22733.1"/>
    <property type="molecule type" value="Genomic_DNA"/>
</dbReference>
<dbReference type="Proteomes" id="UP000000763">
    <property type="component" value="Chromosome 10"/>
</dbReference>
<reference evidence="3" key="1">
    <citation type="journal article" date="2005" name="Nature">
        <title>The map-based sequence of the rice genome.</title>
        <authorList>
            <consortium name="International rice genome sequencing project (IRGSP)"/>
            <person name="Matsumoto T."/>
            <person name="Wu J."/>
            <person name="Kanamori H."/>
            <person name="Katayose Y."/>
            <person name="Fujisawa M."/>
            <person name="Namiki N."/>
            <person name="Mizuno H."/>
            <person name="Yamamoto K."/>
            <person name="Antonio B.A."/>
            <person name="Baba T."/>
            <person name="Sakata K."/>
            <person name="Nagamura Y."/>
            <person name="Aoki H."/>
            <person name="Arikawa K."/>
            <person name="Arita K."/>
            <person name="Bito T."/>
            <person name="Chiden Y."/>
            <person name="Fujitsuka N."/>
            <person name="Fukunaka R."/>
            <person name="Hamada M."/>
            <person name="Harada C."/>
            <person name="Hayashi A."/>
            <person name="Hijishita S."/>
            <person name="Honda M."/>
            <person name="Hosokawa S."/>
            <person name="Ichikawa Y."/>
            <person name="Idonuma A."/>
            <person name="Iijima M."/>
            <person name="Ikeda M."/>
            <person name="Ikeno M."/>
            <person name="Ito K."/>
            <person name="Ito S."/>
            <person name="Ito T."/>
            <person name="Ito Y."/>
            <person name="Ito Y."/>
            <person name="Iwabuchi A."/>
            <person name="Kamiya K."/>
            <person name="Karasawa W."/>
            <person name="Kurita K."/>
            <person name="Katagiri S."/>
            <person name="Kikuta A."/>
            <person name="Kobayashi H."/>
            <person name="Kobayashi N."/>
            <person name="Machita K."/>
            <person name="Maehara T."/>
            <person name="Masukawa M."/>
            <person name="Mizubayashi T."/>
            <person name="Mukai Y."/>
            <person name="Nagasaki H."/>
            <person name="Nagata Y."/>
            <person name="Naito S."/>
            <person name="Nakashima M."/>
            <person name="Nakama Y."/>
            <person name="Nakamichi Y."/>
            <person name="Nakamura M."/>
            <person name="Meguro A."/>
            <person name="Negishi M."/>
            <person name="Ohta I."/>
            <person name="Ohta T."/>
            <person name="Okamoto M."/>
            <person name="Ono N."/>
            <person name="Saji S."/>
            <person name="Sakaguchi M."/>
            <person name="Sakai K."/>
            <person name="Shibata M."/>
            <person name="Shimokawa T."/>
            <person name="Song J."/>
            <person name="Takazaki Y."/>
            <person name="Terasawa K."/>
            <person name="Tsugane M."/>
            <person name="Tsuji K."/>
            <person name="Ueda S."/>
            <person name="Waki K."/>
            <person name="Yamagata H."/>
            <person name="Yamamoto M."/>
            <person name="Yamamoto S."/>
            <person name="Yamane H."/>
            <person name="Yoshiki S."/>
            <person name="Yoshihara R."/>
            <person name="Yukawa K."/>
            <person name="Zhong H."/>
            <person name="Yano M."/>
            <person name="Yuan Q."/>
            <person name="Ouyang S."/>
            <person name="Liu J."/>
            <person name="Jones K.M."/>
            <person name="Gansberger K."/>
            <person name="Moffat K."/>
            <person name="Hill J."/>
            <person name="Bera J."/>
            <person name="Fadrosh D."/>
            <person name="Jin S."/>
            <person name="Johri S."/>
            <person name="Kim M."/>
            <person name="Overton L."/>
            <person name="Reardon M."/>
            <person name="Tsitrin T."/>
            <person name="Vuong H."/>
            <person name="Weaver B."/>
            <person name="Ciecko A."/>
            <person name="Tallon L."/>
            <person name="Jackson J."/>
            <person name="Pai G."/>
            <person name="Aken S.V."/>
            <person name="Utterback T."/>
            <person name="Reidmuller S."/>
            <person name="Feldblyum T."/>
            <person name="Hsiao J."/>
            <person name="Zismann V."/>
            <person name="Iobst S."/>
            <person name="de Vazeille A.R."/>
            <person name="Buell C.R."/>
            <person name="Ying K."/>
            <person name="Li Y."/>
            <person name="Lu T."/>
            <person name="Huang Y."/>
            <person name="Zhao Q."/>
            <person name="Feng Q."/>
            <person name="Zhang L."/>
            <person name="Zhu J."/>
            <person name="Weng Q."/>
            <person name="Mu J."/>
            <person name="Lu Y."/>
            <person name="Fan D."/>
            <person name="Liu Y."/>
            <person name="Guan J."/>
            <person name="Zhang Y."/>
            <person name="Yu S."/>
            <person name="Liu X."/>
            <person name="Zhang Y."/>
            <person name="Hong G."/>
            <person name="Han B."/>
            <person name="Choisne N."/>
            <person name="Demange N."/>
            <person name="Orjeda G."/>
            <person name="Samain S."/>
            <person name="Cattolico L."/>
            <person name="Pelletier E."/>
            <person name="Couloux A."/>
            <person name="Segurens B."/>
            <person name="Wincker P."/>
            <person name="D'Hont A."/>
            <person name="Scarpelli C."/>
            <person name="Weissenbach J."/>
            <person name="Salanoubat M."/>
            <person name="Quetier F."/>
            <person name="Yu Y."/>
            <person name="Kim H.R."/>
            <person name="Rambo T."/>
            <person name="Currie J."/>
            <person name="Collura K."/>
            <person name="Luo M."/>
            <person name="Yang T."/>
            <person name="Ammiraju J.S.S."/>
            <person name="Engler F."/>
            <person name="Soderlund C."/>
            <person name="Wing R.A."/>
            <person name="Palmer L.E."/>
            <person name="de la Bastide M."/>
            <person name="Spiegel L."/>
            <person name="Nascimento L."/>
            <person name="Zutavern T."/>
            <person name="O'Shaughnessy A."/>
            <person name="Dike S."/>
            <person name="Dedhia N."/>
            <person name="Preston R."/>
            <person name="Balija V."/>
            <person name="McCombie W.R."/>
            <person name="Chow T."/>
            <person name="Chen H."/>
            <person name="Chung M."/>
            <person name="Chen C."/>
            <person name="Shaw J."/>
            <person name="Wu H."/>
            <person name="Hsiao K."/>
            <person name="Chao Y."/>
            <person name="Chu M."/>
            <person name="Cheng C."/>
            <person name="Hour A."/>
            <person name="Lee P."/>
            <person name="Lin S."/>
            <person name="Lin Y."/>
            <person name="Liou J."/>
            <person name="Liu S."/>
            <person name="Hsing Y."/>
            <person name="Raghuvanshi S."/>
            <person name="Mohanty A."/>
            <person name="Bharti A.K."/>
            <person name="Gaur A."/>
            <person name="Gupta V."/>
            <person name="Kumar D."/>
            <person name="Ravi V."/>
            <person name="Vij S."/>
            <person name="Kapur A."/>
            <person name="Khurana P."/>
            <person name="Khurana P."/>
            <person name="Khurana J.P."/>
            <person name="Tyagi A.K."/>
            <person name="Gaikwad K."/>
            <person name="Singh A."/>
            <person name="Dalal V."/>
            <person name="Srivastava S."/>
            <person name="Dixit A."/>
            <person name="Pal A.K."/>
            <person name="Ghazi I.A."/>
            <person name="Yadav M."/>
            <person name="Pandit A."/>
            <person name="Bhargava A."/>
            <person name="Sureshbabu K."/>
            <person name="Batra K."/>
            <person name="Sharma T.R."/>
            <person name="Mohapatra T."/>
            <person name="Singh N.K."/>
            <person name="Messing J."/>
            <person name="Nelson A.B."/>
            <person name="Fuks G."/>
            <person name="Kavchok S."/>
            <person name="Keizer G."/>
            <person name="Linton E."/>
            <person name="Llaca V."/>
            <person name="Song R."/>
            <person name="Tanyolac B."/>
            <person name="Young S."/>
            <person name="Ho-Il K."/>
            <person name="Hahn J.H."/>
            <person name="Sangsakoo G."/>
            <person name="Vanavichit A."/>
            <person name="de Mattos Luiz.A.T."/>
            <person name="Zimmer P.D."/>
            <person name="Malone G."/>
            <person name="Dellagostin O."/>
            <person name="de Oliveira A.C."/>
            <person name="Bevan M."/>
            <person name="Bancroft I."/>
            <person name="Minx P."/>
            <person name="Cordum H."/>
            <person name="Wilson R."/>
            <person name="Cheng Z."/>
            <person name="Jin W."/>
            <person name="Jiang J."/>
            <person name="Leong S.A."/>
            <person name="Iwama H."/>
            <person name="Gojobori T."/>
            <person name="Itoh T."/>
            <person name="Niimura Y."/>
            <person name="Fujii Y."/>
            <person name="Habara T."/>
            <person name="Sakai H."/>
            <person name="Sato Y."/>
            <person name="Wilson G."/>
            <person name="Kumar K."/>
            <person name="McCouch S."/>
            <person name="Juretic N."/>
            <person name="Hoen D."/>
            <person name="Wright S."/>
            <person name="Bruskiewich R."/>
            <person name="Bureau T."/>
            <person name="Miyao A."/>
            <person name="Hirochika H."/>
            <person name="Nishikawa T."/>
            <person name="Kadowaki K."/>
            <person name="Sugiura M."/>
            <person name="Burr B."/>
            <person name="Sasaki T."/>
        </authorList>
    </citation>
    <scope>NUCLEOTIDE SEQUENCE [LARGE SCALE GENOMIC DNA]</scope>
    <source>
        <strain evidence="3">cv. Nipponbare</strain>
    </source>
</reference>
<dbReference type="AlphaFoldDB" id="Q8L674"/>